<keyword evidence="7" id="KW-0791">Threonine biosynthesis</keyword>
<comment type="catalytic activity">
    <reaction evidence="10">
        <text>O-phospho-L-homoserine + H2O = L-threonine + phosphate</text>
        <dbReference type="Rhea" id="RHEA:10840"/>
        <dbReference type="ChEBI" id="CHEBI:15377"/>
        <dbReference type="ChEBI" id="CHEBI:43474"/>
        <dbReference type="ChEBI" id="CHEBI:57590"/>
        <dbReference type="ChEBI" id="CHEBI:57926"/>
        <dbReference type="EC" id="4.2.3.1"/>
    </reaction>
</comment>
<proteinExistence type="inferred from homology"/>
<keyword evidence="9 14" id="KW-0456">Lyase</keyword>
<organism evidence="14">
    <name type="scientific">Desulfofervidus auxilii</name>
    <dbReference type="NCBI Taxonomy" id="1621989"/>
    <lineage>
        <taxon>Bacteria</taxon>
        <taxon>Pseudomonadati</taxon>
        <taxon>Thermodesulfobacteriota</taxon>
        <taxon>Candidatus Desulfofervidia</taxon>
        <taxon>Candidatus Desulfofervidales</taxon>
        <taxon>Candidatus Desulfofervidaceae</taxon>
        <taxon>Candidatus Desulfofervidus</taxon>
    </lineage>
</organism>
<evidence type="ECO:0000256" key="10">
    <source>
        <dbReference type="ARBA" id="ARBA00049144"/>
    </source>
</evidence>
<sequence length="499" mass="56669">MNLHNFPSEIRPFLLPKSQGNLVYQCLECGTEYPIEEFLYTCPKCQNIFMLPDKEFERLKEIDGKIWRQIFNYRKMLNIPALKGIFLFHEFIAPIIPLEDIVYLGEGHTSIVEANQYLQELVGCRFYYKNDGQNPSASFKDRGMACALSYVNYLIHTKGLKEVLAICASTGDTSASAALYASYLRGKVKSAVLLPQGKVTAQQMAQPLGHGAYVFEIPGVFDDCMKVVETLADNYHVVLLNSKNPWRIKGQESYSYEIAQWFDYDLKNKVIIVPIGNAGNITAIINGFLNFYKVGIIETLPKIIGVQSIHANPVYRYYLEPDPKKRVWQPVKVKPSCAQAAMIGNPVSMPRVISSVEEYNKLAGKKQVFVVEVTEQAIMDWMLIANRNGHFACTQGGESLAGLVQALKEGIVNSEEEVILDSTAHMLKFISFQQMYFEDKFPPEYEVSPREELKNTPQLVRPSDITYFPDEKILGPEEFKEFITKTARTIADWLNLKKK</sequence>
<comment type="cofactor">
    <cofactor evidence="1 12">
        <name>pyridoxal 5'-phosphate</name>
        <dbReference type="ChEBI" id="CHEBI:597326"/>
    </cofactor>
</comment>
<dbReference type="GO" id="GO:0006565">
    <property type="term" value="P:L-serine catabolic process"/>
    <property type="evidence" value="ECO:0007669"/>
    <property type="project" value="TreeGrafter"/>
</dbReference>
<comment type="similarity">
    <text evidence="3">Belongs to the threonine synthase family.</text>
</comment>
<evidence type="ECO:0000256" key="5">
    <source>
        <dbReference type="ARBA" id="ARBA00018679"/>
    </source>
</evidence>
<dbReference type="PROSITE" id="PS00165">
    <property type="entry name" value="DEHYDRATASE_SER_THR"/>
    <property type="match status" value="1"/>
</dbReference>
<evidence type="ECO:0000256" key="4">
    <source>
        <dbReference type="ARBA" id="ARBA00013028"/>
    </source>
</evidence>
<dbReference type="GO" id="GO:0009088">
    <property type="term" value="P:threonine biosynthetic process"/>
    <property type="evidence" value="ECO:0007669"/>
    <property type="project" value="UniProtKB-UniRule"/>
</dbReference>
<dbReference type="InterPro" id="IPR000634">
    <property type="entry name" value="Ser/Thr_deHydtase_PyrdxlP-BS"/>
</dbReference>
<evidence type="ECO:0000313" key="14">
    <source>
        <dbReference type="EMBL" id="HEC67955.1"/>
    </source>
</evidence>
<evidence type="ECO:0000256" key="1">
    <source>
        <dbReference type="ARBA" id="ARBA00001933"/>
    </source>
</evidence>
<accession>A0A7C2A8H2</accession>
<dbReference type="GO" id="GO:0004794">
    <property type="term" value="F:threonine deaminase activity"/>
    <property type="evidence" value="ECO:0007669"/>
    <property type="project" value="TreeGrafter"/>
</dbReference>
<dbReference type="Gene3D" id="3.40.50.1100">
    <property type="match status" value="2"/>
</dbReference>
<evidence type="ECO:0000256" key="3">
    <source>
        <dbReference type="ARBA" id="ARBA00005517"/>
    </source>
</evidence>
<evidence type="ECO:0000256" key="6">
    <source>
        <dbReference type="ARBA" id="ARBA00022605"/>
    </source>
</evidence>
<dbReference type="Pfam" id="PF00291">
    <property type="entry name" value="PALP"/>
    <property type="match status" value="1"/>
</dbReference>
<protein>
    <recommendedName>
        <fullName evidence="5 11">Threonine synthase</fullName>
        <ecNumber evidence="4 11">4.2.3.1</ecNumber>
    </recommendedName>
</protein>
<dbReference type="Proteomes" id="UP000885738">
    <property type="component" value="Unassembled WGS sequence"/>
</dbReference>
<feature type="domain" description="Tryptophan synthase beta chain-like PALP" evidence="13">
    <location>
        <begin position="104"/>
        <end position="418"/>
    </location>
</feature>
<evidence type="ECO:0000256" key="9">
    <source>
        <dbReference type="ARBA" id="ARBA00023239"/>
    </source>
</evidence>
<keyword evidence="6" id="KW-0028">Amino-acid biosynthesis</keyword>
<dbReference type="GO" id="GO:0004795">
    <property type="term" value="F:threonine synthase activity"/>
    <property type="evidence" value="ECO:0007669"/>
    <property type="project" value="UniProtKB-UniRule"/>
</dbReference>
<evidence type="ECO:0000256" key="7">
    <source>
        <dbReference type="ARBA" id="ARBA00022697"/>
    </source>
</evidence>
<evidence type="ECO:0000256" key="12">
    <source>
        <dbReference type="PIRSR" id="PIRSR604450-51"/>
    </source>
</evidence>
<gene>
    <name evidence="14" type="primary">thrC</name>
    <name evidence="14" type="ORF">ENI35_03980</name>
</gene>
<dbReference type="EMBL" id="DRIH01000135">
    <property type="protein sequence ID" value="HEC67955.1"/>
    <property type="molecule type" value="Genomic_DNA"/>
</dbReference>
<dbReference type="GO" id="GO:0009097">
    <property type="term" value="P:isoleucine biosynthetic process"/>
    <property type="evidence" value="ECO:0007669"/>
    <property type="project" value="TreeGrafter"/>
</dbReference>
<comment type="caution">
    <text evidence="14">The sequence shown here is derived from an EMBL/GenBank/DDBJ whole genome shotgun (WGS) entry which is preliminary data.</text>
</comment>
<dbReference type="InterPro" id="IPR050147">
    <property type="entry name" value="Ser/Thr_Dehydratase"/>
</dbReference>
<dbReference type="UniPathway" id="UPA00050">
    <property type="reaction ID" value="UER00065"/>
</dbReference>
<dbReference type="InterPro" id="IPR036052">
    <property type="entry name" value="TrpB-like_PALP_sf"/>
</dbReference>
<dbReference type="GO" id="GO:0030170">
    <property type="term" value="F:pyridoxal phosphate binding"/>
    <property type="evidence" value="ECO:0007669"/>
    <property type="project" value="InterPro"/>
</dbReference>
<dbReference type="CDD" id="cd01563">
    <property type="entry name" value="Thr-synth_1"/>
    <property type="match status" value="1"/>
</dbReference>
<dbReference type="NCBIfam" id="TIGR00260">
    <property type="entry name" value="thrC"/>
    <property type="match status" value="1"/>
</dbReference>
<dbReference type="InterPro" id="IPR001926">
    <property type="entry name" value="TrpB-like_PALP"/>
</dbReference>
<evidence type="ECO:0000259" key="13">
    <source>
        <dbReference type="Pfam" id="PF00291"/>
    </source>
</evidence>
<comment type="pathway">
    <text evidence="2">Amino-acid biosynthesis; L-threonine biosynthesis; L-threonine from L-aspartate: step 5/5.</text>
</comment>
<name>A0A7C2A8H2_DESA2</name>
<dbReference type="PANTHER" id="PTHR48078">
    <property type="entry name" value="THREONINE DEHYDRATASE, MITOCHONDRIAL-RELATED"/>
    <property type="match status" value="1"/>
</dbReference>
<evidence type="ECO:0000256" key="8">
    <source>
        <dbReference type="ARBA" id="ARBA00022898"/>
    </source>
</evidence>
<dbReference type="AlphaFoldDB" id="A0A7C2A8H2"/>
<dbReference type="EC" id="4.2.3.1" evidence="4 11"/>
<reference evidence="14" key="1">
    <citation type="journal article" date="2020" name="mSystems">
        <title>Genome- and Community-Level Interaction Insights into Carbon Utilization and Element Cycling Functions of Hydrothermarchaeota in Hydrothermal Sediment.</title>
        <authorList>
            <person name="Zhou Z."/>
            <person name="Liu Y."/>
            <person name="Xu W."/>
            <person name="Pan J."/>
            <person name="Luo Z.H."/>
            <person name="Li M."/>
        </authorList>
    </citation>
    <scope>NUCLEOTIDE SEQUENCE [LARGE SCALE GENOMIC DNA]</scope>
    <source>
        <strain evidence="14">HyVt-389</strain>
    </source>
</reference>
<dbReference type="GO" id="GO:0003941">
    <property type="term" value="F:L-serine ammonia-lyase activity"/>
    <property type="evidence" value="ECO:0007669"/>
    <property type="project" value="TreeGrafter"/>
</dbReference>
<feature type="modified residue" description="N6-(pyridoxal phosphate)lysine" evidence="12">
    <location>
        <position position="140"/>
    </location>
</feature>
<evidence type="ECO:0000256" key="2">
    <source>
        <dbReference type="ARBA" id="ARBA00004979"/>
    </source>
</evidence>
<dbReference type="SUPFAM" id="SSF53686">
    <property type="entry name" value="Tryptophan synthase beta subunit-like PLP-dependent enzymes"/>
    <property type="match status" value="1"/>
</dbReference>
<keyword evidence="8 12" id="KW-0663">Pyridoxal phosphate</keyword>
<dbReference type="PANTHER" id="PTHR48078:SF6">
    <property type="entry name" value="L-THREONINE DEHYDRATASE CATABOLIC TDCB"/>
    <property type="match status" value="1"/>
</dbReference>
<dbReference type="GO" id="GO:0006567">
    <property type="term" value="P:L-threonine catabolic process"/>
    <property type="evidence" value="ECO:0007669"/>
    <property type="project" value="TreeGrafter"/>
</dbReference>
<dbReference type="InterPro" id="IPR004450">
    <property type="entry name" value="Thr_synthase-like"/>
</dbReference>
<evidence type="ECO:0000256" key="11">
    <source>
        <dbReference type="NCBIfam" id="TIGR00260"/>
    </source>
</evidence>